<name>A0A183TKR8_SCHSO</name>
<dbReference type="OrthoDB" id="5574975at2759"/>
<dbReference type="GO" id="GO:0010008">
    <property type="term" value="C:endosome membrane"/>
    <property type="evidence" value="ECO:0007669"/>
    <property type="project" value="TreeGrafter"/>
</dbReference>
<reference evidence="6 7" key="2">
    <citation type="submission" date="2018-11" db="EMBL/GenBank/DDBJ databases">
        <authorList>
            <consortium name="Pathogen Informatics"/>
        </authorList>
    </citation>
    <scope>NUCLEOTIDE SEQUENCE [LARGE SCALE GENOMIC DNA]</scope>
    <source>
        <strain evidence="6 7">NST_G2</strain>
    </source>
</reference>
<keyword evidence="2" id="KW-0677">Repeat</keyword>
<keyword evidence="3 4" id="KW-0472">Membrane</keyword>
<keyword evidence="7" id="KW-1185">Reference proteome</keyword>
<evidence type="ECO:0000313" key="7">
    <source>
        <dbReference type="Proteomes" id="UP000275846"/>
    </source>
</evidence>
<dbReference type="EMBL" id="UYSU01041912">
    <property type="protein sequence ID" value="VDM03452.1"/>
    <property type="molecule type" value="Genomic_DNA"/>
</dbReference>
<dbReference type="GO" id="GO:0006661">
    <property type="term" value="P:phosphatidylinositol biosynthetic process"/>
    <property type="evidence" value="ECO:0007669"/>
    <property type="project" value="InterPro"/>
</dbReference>
<dbReference type="STRING" id="70667.A0A183TKR8"/>
<dbReference type="WBParaSite" id="SSLN_0001771501-mRNA-1">
    <property type="protein sequence ID" value="SSLN_0001771501-mRNA-1"/>
    <property type="gene ID" value="SSLN_0001771501"/>
</dbReference>
<keyword evidence="4" id="KW-0812">Transmembrane</keyword>
<organism evidence="8">
    <name type="scientific">Schistocephalus solidus</name>
    <name type="common">Tapeworm</name>
    <dbReference type="NCBI Taxonomy" id="70667"/>
    <lineage>
        <taxon>Eukaryota</taxon>
        <taxon>Metazoa</taxon>
        <taxon>Spiralia</taxon>
        <taxon>Lophotrochozoa</taxon>
        <taxon>Platyhelminthes</taxon>
        <taxon>Cestoda</taxon>
        <taxon>Eucestoda</taxon>
        <taxon>Diphyllobothriidea</taxon>
        <taxon>Diphyllobothriidae</taxon>
        <taxon>Schistocephalus</taxon>
    </lineage>
</organism>
<protein>
    <submittedName>
        <fullName evidence="8">Vac14_Fig4_bd domain-containing protein</fullName>
    </submittedName>
</protein>
<evidence type="ECO:0000313" key="6">
    <source>
        <dbReference type="EMBL" id="VDM03452.1"/>
    </source>
</evidence>
<dbReference type="Pfam" id="PF11916">
    <property type="entry name" value="Vac14_Fig4_bd"/>
    <property type="match status" value="2"/>
</dbReference>
<evidence type="ECO:0000256" key="3">
    <source>
        <dbReference type="ARBA" id="ARBA00023136"/>
    </source>
</evidence>
<comment type="subcellular location">
    <subcellularLocation>
        <location evidence="1">Endomembrane system</location>
    </subcellularLocation>
</comment>
<feature type="domain" description="Vacuolar protein 14 C-terminal Fig4-binding" evidence="5">
    <location>
        <begin position="68"/>
        <end position="144"/>
    </location>
</feature>
<dbReference type="Proteomes" id="UP000275846">
    <property type="component" value="Unassembled WGS sequence"/>
</dbReference>
<evidence type="ECO:0000256" key="1">
    <source>
        <dbReference type="ARBA" id="ARBA00004308"/>
    </source>
</evidence>
<dbReference type="PANTHER" id="PTHR16023">
    <property type="entry name" value="TAX1 BINDING PROTEIN-RELATED"/>
    <property type="match status" value="1"/>
</dbReference>
<evidence type="ECO:0000256" key="2">
    <source>
        <dbReference type="ARBA" id="ARBA00022737"/>
    </source>
</evidence>
<evidence type="ECO:0000259" key="5">
    <source>
        <dbReference type="Pfam" id="PF11916"/>
    </source>
</evidence>
<dbReference type="InterPro" id="IPR026825">
    <property type="entry name" value="Vac14"/>
</dbReference>
<dbReference type="PANTHER" id="PTHR16023:SF0">
    <property type="entry name" value="PROTEIN VAC14 HOMOLOG"/>
    <property type="match status" value="1"/>
</dbReference>
<accession>A0A183TKR8</accession>
<gene>
    <name evidence="6" type="ORF">SSLN_LOCUS17066</name>
</gene>
<evidence type="ECO:0000313" key="8">
    <source>
        <dbReference type="WBParaSite" id="SSLN_0001771501-mRNA-1"/>
    </source>
</evidence>
<dbReference type="AlphaFoldDB" id="A0A183TKR8"/>
<sequence>MIPCSRFPSLLSLQEDVVFFEQLYRAWCHNPVALLSLCLLTQNYSHCRLLIKCLYPFVLFTFIIFNAVAATELHAYRGELAVSVEMLVEMDQLIQLIESPVFATLRLHLIDKRYSAALQETLYCLLMCLPQTEAFETLRRRLQCLPSYTLSDSTRESEQLCANPPGTDFDSLLKHFQAVQKRHTECCLNLNSLPESDVSAVHASLPKGDVASPPLAGSIEPEGINNDNTKKIQFSLLPEASQVNPNSTAFLIQALEKLGINVSTPDPQPC</sequence>
<feature type="transmembrane region" description="Helical" evidence="4">
    <location>
        <begin position="49"/>
        <end position="69"/>
    </location>
</feature>
<feature type="domain" description="Vacuolar protein 14 C-terminal Fig4-binding" evidence="5">
    <location>
        <begin position="14"/>
        <end position="54"/>
    </location>
</feature>
<dbReference type="GO" id="GO:0070772">
    <property type="term" value="C:PAS complex"/>
    <property type="evidence" value="ECO:0007669"/>
    <property type="project" value="InterPro"/>
</dbReference>
<proteinExistence type="predicted"/>
<dbReference type="InterPro" id="IPR021841">
    <property type="entry name" value="VAC14_Fig4p-bd"/>
</dbReference>
<evidence type="ECO:0000256" key="4">
    <source>
        <dbReference type="SAM" id="Phobius"/>
    </source>
</evidence>
<keyword evidence="4" id="KW-1133">Transmembrane helix</keyword>
<reference evidence="8" key="1">
    <citation type="submission" date="2016-06" db="UniProtKB">
        <authorList>
            <consortium name="WormBaseParasite"/>
        </authorList>
    </citation>
    <scope>IDENTIFICATION</scope>
</reference>